<dbReference type="InterPro" id="IPR018060">
    <property type="entry name" value="HTH_AraC"/>
</dbReference>
<dbReference type="Gene3D" id="1.10.10.60">
    <property type="entry name" value="Homeodomain-like"/>
    <property type="match status" value="1"/>
</dbReference>
<dbReference type="PROSITE" id="PS01124">
    <property type="entry name" value="HTH_ARAC_FAMILY_2"/>
    <property type="match status" value="1"/>
</dbReference>
<dbReference type="RefSeq" id="WP_079421788.1">
    <property type="nucleotide sequence ID" value="NZ_MZGV01000002.1"/>
</dbReference>
<dbReference type="PRINTS" id="PR00032">
    <property type="entry name" value="HTHARAC"/>
</dbReference>
<dbReference type="SUPFAM" id="SSF51215">
    <property type="entry name" value="Regulatory protein AraC"/>
    <property type="match status" value="1"/>
</dbReference>
<keyword evidence="1" id="KW-0805">Transcription regulation</keyword>
<evidence type="ECO:0000313" key="6">
    <source>
        <dbReference type="Proteomes" id="UP000190080"/>
    </source>
</evidence>
<dbReference type="PROSITE" id="PS00041">
    <property type="entry name" value="HTH_ARAC_FAMILY_1"/>
    <property type="match status" value="1"/>
</dbReference>
<dbReference type="STRING" id="1450648.CLORY_02800"/>
<dbReference type="EMBL" id="MZGV01000002">
    <property type="protein sequence ID" value="OPJ64771.1"/>
    <property type="molecule type" value="Genomic_DNA"/>
</dbReference>
<dbReference type="InterPro" id="IPR018062">
    <property type="entry name" value="HTH_AraC-typ_CS"/>
</dbReference>
<reference evidence="5 6" key="1">
    <citation type="submission" date="2017-03" db="EMBL/GenBank/DDBJ databases">
        <title>Genome sequence of Clostridium oryzae DSM 28571.</title>
        <authorList>
            <person name="Poehlein A."/>
            <person name="Daniel R."/>
        </authorList>
    </citation>
    <scope>NUCLEOTIDE SEQUENCE [LARGE SCALE GENOMIC DNA]</scope>
    <source>
        <strain evidence="5 6">DSM 28571</strain>
    </source>
</reference>
<dbReference type="GO" id="GO:0043565">
    <property type="term" value="F:sequence-specific DNA binding"/>
    <property type="evidence" value="ECO:0007669"/>
    <property type="project" value="InterPro"/>
</dbReference>
<organism evidence="5 6">
    <name type="scientific">Clostridium oryzae</name>
    <dbReference type="NCBI Taxonomy" id="1450648"/>
    <lineage>
        <taxon>Bacteria</taxon>
        <taxon>Bacillati</taxon>
        <taxon>Bacillota</taxon>
        <taxon>Clostridia</taxon>
        <taxon>Eubacteriales</taxon>
        <taxon>Clostridiaceae</taxon>
        <taxon>Clostridium</taxon>
    </lineage>
</organism>
<dbReference type="Proteomes" id="UP000190080">
    <property type="component" value="Unassembled WGS sequence"/>
</dbReference>
<dbReference type="SMART" id="SM00342">
    <property type="entry name" value="HTH_ARAC"/>
    <property type="match status" value="1"/>
</dbReference>
<keyword evidence="6" id="KW-1185">Reference proteome</keyword>
<name>A0A1V4IXK5_9CLOT</name>
<dbReference type="AlphaFoldDB" id="A0A1V4IXK5"/>
<comment type="caution">
    <text evidence="5">The sequence shown here is derived from an EMBL/GenBank/DDBJ whole genome shotgun (WGS) entry which is preliminary data.</text>
</comment>
<feature type="domain" description="HTH araC/xylS-type" evidence="4">
    <location>
        <begin position="160"/>
        <end position="258"/>
    </location>
</feature>
<proteinExistence type="predicted"/>
<accession>A0A1V4IXK5</accession>
<dbReference type="Pfam" id="PF12833">
    <property type="entry name" value="HTH_18"/>
    <property type="match status" value="1"/>
</dbReference>
<dbReference type="OrthoDB" id="2599717at2"/>
<keyword evidence="3" id="KW-0804">Transcription</keyword>
<keyword evidence="2" id="KW-0238">DNA-binding</keyword>
<gene>
    <name evidence="5" type="primary">araC_2</name>
    <name evidence="5" type="ORF">CLORY_02800</name>
</gene>
<dbReference type="InterPro" id="IPR020449">
    <property type="entry name" value="Tscrpt_reg_AraC-type_HTH"/>
</dbReference>
<protein>
    <submittedName>
        <fullName evidence="5">Arabinose operon regulatory protein</fullName>
    </submittedName>
</protein>
<dbReference type="SUPFAM" id="SSF46689">
    <property type="entry name" value="Homeodomain-like"/>
    <property type="match status" value="1"/>
</dbReference>
<evidence type="ECO:0000256" key="3">
    <source>
        <dbReference type="ARBA" id="ARBA00023163"/>
    </source>
</evidence>
<dbReference type="GO" id="GO:0003700">
    <property type="term" value="F:DNA-binding transcription factor activity"/>
    <property type="evidence" value="ECO:0007669"/>
    <property type="project" value="InterPro"/>
</dbReference>
<dbReference type="InterPro" id="IPR037923">
    <property type="entry name" value="HTH-like"/>
</dbReference>
<sequence>MIKVNIGGYNNHHPQNFMVRHVDGSKDYLLLLTKSETYFIIDGKEYETPPGTFVLFDRNVPSNYCNKRGEYVNDWVHFDFVGEAHCFHKLKIPLNKPVLLYDIPSISMLISLVINELYSKGSYQEQILDHYMRILLYRLSEQIQNEKDTVKSHPMYLKLLNLRSKIYNEPQRNWNVDMVCRELNISLSYFQHLYKNTFHVSCMNDVINARVEQAKFYLLQSVISISTIAEICGYKNEIHFSRQFKKYTGLSPREYREKMVAKKN</sequence>
<evidence type="ECO:0000313" key="5">
    <source>
        <dbReference type="EMBL" id="OPJ64771.1"/>
    </source>
</evidence>
<dbReference type="Gene3D" id="2.60.120.280">
    <property type="entry name" value="Regulatory protein AraC"/>
    <property type="match status" value="1"/>
</dbReference>
<dbReference type="InterPro" id="IPR009057">
    <property type="entry name" value="Homeodomain-like_sf"/>
</dbReference>
<evidence type="ECO:0000259" key="4">
    <source>
        <dbReference type="PROSITE" id="PS01124"/>
    </source>
</evidence>
<dbReference type="PANTHER" id="PTHR43280:SF2">
    <property type="entry name" value="HTH-TYPE TRANSCRIPTIONAL REGULATOR EXSA"/>
    <property type="match status" value="1"/>
</dbReference>
<evidence type="ECO:0000256" key="2">
    <source>
        <dbReference type="ARBA" id="ARBA00023125"/>
    </source>
</evidence>
<evidence type="ECO:0000256" key="1">
    <source>
        <dbReference type="ARBA" id="ARBA00023015"/>
    </source>
</evidence>
<dbReference type="PANTHER" id="PTHR43280">
    <property type="entry name" value="ARAC-FAMILY TRANSCRIPTIONAL REGULATOR"/>
    <property type="match status" value="1"/>
</dbReference>